<reference evidence="2" key="1">
    <citation type="journal article" date="2021" name="Genome Biol. Evol.">
        <title>A High-Quality Reference Genome for a Parasitic Bivalve with Doubly Uniparental Inheritance (Bivalvia: Unionida).</title>
        <authorList>
            <person name="Smith C.H."/>
        </authorList>
    </citation>
    <scope>NUCLEOTIDE SEQUENCE</scope>
    <source>
        <strain evidence="2">CHS0354</strain>
    </source>
</reference>
<reference evidence="2" key="3">
    <citation type="submission" date="2023-05" db="EMBL/GenBank/DDBJ databases">
        <authorList>
            <person name="Smith C.H."/>
        </authorList>
    </citation>
    <scope>NUCLEOTIDE SEQUENCE</scope>
    <source>
        <strain evidence="2">CHS0354</strain>
        <tissue evidence="2">Mantle</tissue>
    </source>
</reference>
<comment type="caution">
    <text evidence="2">The sequence shown here is derived from an EMBL/GenBank/DDBJ whole genome shotgun (WGS) entry which is preliminary data.</text>
</comment>
<feature type="compositionally biased region" description="Polar residues" evidence="1">
    <location>
        <begin position="9"/>
        <end position="28"/>
    </location>
</feature>
<gene>
    <name evidence="2" type="ORF">CHS0354_014137</name>
</gene>
<evidence type="ECO:0000313" key="2">
    <source>
        <dbReference type="EMBL" id="KAK3611785.1"/>
    </source>
</evidence>
<evidence type="ECO:0000313" key="3">
    <source>
        <dbReference type="Proteomes" id="UP001195483"/>
    </source>
</evidence>
<reference evidence="2" key="2">
    <citation type="journal article" date="2021" name="Genome Biol. Evol.">
        <title>Developing a high-quality reference genome for a parasitic bivalve with doubly uniparental inheritance (Bivalvia: Unionida).</title>
        <authorList>
            <person name="Smith C.H."/>
        </authorList>
    </citation>
    <scope>NUCLEOTIDE SEQUENCE</scope>
    <source>
        <strain evidence="2">CHS0354</strain>
        <tissue evidence="2">Mantle</tissue>
    </source>
</reference>
<proteinExistence type="predicted"/>
<keyword evidence="3" id="KW-1185">Reference proteome</keyword>
<sequence>MEKMEKQEGSSTEDGGNYETQTRITHSSPAEGTEEATQGEEEIIDEQQGNKQTTVPPVVQRSHDTEEKAGDE</sequence>
<organism evidence="2 3">
    <name type="scientific">Potamilus streckersoni</name>
    <dbReference type="NCBI Taxonomy" id="2493646"/>
    <lineage>
        <taxon>Eukaryota</taxon>
        <taxon>Metazoa</taxon>
        <taxon>Spiralia</taxon>
        <taxon>Lophotrochozoa</taxon>
        <taxon>Mollusca</taxon>
        <taxon>Bivalvia</taxon>
        <taxon>Autobranchia</taxon>
        <taxon>Heteroconchia</taxon>
        <taxon>Palaeoheterodonta</taxon>
        <taxon>Unionida</taxon>
        <taxon>Unionoidea</taxon>
        <taxon>Unionidae</taxon>
        <taxon>Ambleminae</taxon>
        <taxon>Lampsilini</taxon>
        <taxon>Potamilus</taxon>
    </lineage>
</organism>
<feature type="region of interest" description="Disordered" evidence="1">
    <location>
        <begin position="1"/>
        <end position="72"/>
    </location>
</feature>
<dbReference type="EMBL" id="JAEAOA010000869">
    <property type="protein sequence ID" value="KAK3611785.1"/>
    <property type="molecule type" value="Genomic_DNA"/>
</dbReference>
<protein>
    <submittedName>
        <fullName evidence="2">Uncharacterized protein</fullName>
    </submittedName>
</protein>
<dbReference type="AlphaFoldDB" id="A0AAE0TKX3"/>
<feature type="compositionally biased region" description="Acidic residues" evidence="1">
    <location>
        <begin position="32"/>
        <end position="45"/>
    </location>
</feature>
<accession>A0AAE0TKX3</accession>
<dbReference type="Proteomes" id="UP001195483">
    <property type="component" value="Unassembled WGS sequence"/>
</dbReference>
<name>A0AAE0TKX3_9BIVA</name>
<evidence type="ECO:0000256" key="1">
    <source>
        <dbReference type="SAM" id="MobiDB-lite"/>
    </source>
</evidence>
<feature type="compositionally biased region" description="Basic and acidic residues" evidence="1">
    <location>
        <begin position="61"/>
        <end position="72"/>
    </location>
</feature>